<protein>
    <submittedName>
        <fullName evidence="2">Uncharacterized protein LOC115630031</fullName>
    </submittedName>
</protein>
<keyword evidence="1" id="KW-1185">Reference proteome</keyword>
<dbReference type="RefSeq" id="XP_030382524.1">
    <property type="nucleotide sequence ID" value="XM_030526664.1"/>
</dbReference>
<evidence type="ECO:0000313" key="1">
    <source>
        <dbReference type="Proteomes" id="UP000504634"/>
    </source>
</evidence>
<dbReference type="Proteomes" id="UP000504634">
    <property type="component" value="Unplaced"/>
</dbReference>
<proteinExistence type="predicted"/>
<dbReference type="GeneID" id="115630031"/>
<evidence type="ECO:0000313" key="2">
    <source>
        <dbReference type="RefSeq" id="XP_030382524.1"/>
    </source>
</evidence>
<reference evidence="2" key="1">
    <citation type="submission" date="2025-08" db="UniProtKB">
        <authorList>
            <consortium name="RefSeq"/>
        </authorList>
    </citation>
    <scope>IDENTIFICATION</scope>
    <source>
        <strain evidence="2">11010-0011.00</strain>
        <tissue evidence="2">Whole body</tissue>
    </source>
</reference>
<name>A0A6J2U2B3_DROLE</name>
<gene>
    <name evidence="2" type="primary">LOC115630031</name>
</gene>
<accession>A0A6J2U2B3</accession>
<sequence length="127" mass="14197">MVAALLLVNETSKDGARTQTRKNFEYTYNLKIDNHRPRSRRAAAGSVYFGLMLHFGYWAIGSHQHMPNRPADHVSTHVEAELTAASPSSSHRRIYVSGSPYNRVFRAIPPTSGFYRTASIDDGGYVP</sequence>
<organism evidence="1 2">
    <name type="scientific">Drosophila lebanonensis</name>
    <name type="common">Fruit fly</name>
    <name type="synonym">Scaptodrosophila lebanonensis</name>
    <dbReference type="NCBI Taxonomy" id="7225"/>
    <lineage>
        <taxon>Eukaryota</taxon>
        <taxon>Metazoa</taxon>
        <taxon>Ecdysozoa</taxon>
        <taxon>Arthropoda</taxon>
        <taxon>Hexapoda</taxon>
        <taxon>Insecta</taxon>
        <taxon>Pterygota</taxon>
        <taxon>Neoptera</taxon>
        <taxon>Endopterygota</taxon>
        <taxon>Diptera</taxon>
        <taxon>Brachycera</taxon>
        <taxon>Muscomorpha</taxon>
        <taxon>Ephydroidea</taxon>
        <taxon>Drosophilidae</taxon>
        <taxon>Scaptodrosophila</taxon>
    </lineage>
</organism>
<dbReference type="AlphaFoldDB" id="A0A6J2U2B3"/>